<feature type="transmembrane region" description="Helical" evidence="6">
    <location>
        <begin position="447"/>
        <end position="466"/>
    </location>
</feature>
<dbReference type="Pfam" id="PF12832">
    <property type="entry name" value="MFS_1_like"/>
    <property type="match status" value="1"/>
</dbReference>
<proteinExistence type="inferred from homology"/>
<reference evidence="8" key="1">
    <citation type="journal article" date="2020" name="Cell">
        <title>Large-Scale Comparative Analyses of Tick Genomes Elucidate Their Genetic Diversity and Vector Capacities.</title>
        <authorList>
            <consortium name="Tick Genome and Microbiome Consortium (TIGMIC)"/>
            <person name="Jia N."/>
            <person name="Wang J."/>
            <person name="Shi W."/>
            <person name="Du L."/>
            <person name="Sun Y."/>
            <person name="Zhan W."/>
            <person name="Jiang J.F."/>
            <person name="Wang Q."/>
            <person name="Zhang B."/>
            <person name="Ji P."/>
            <person name="Bell-Sakyi L."/>
            <person name="Cui X.M."/>
            <person name="Yuan T.T."/>
            <person name="Jiang B.G."/>
            <person name="Yang W.F."/>
            <person name="Lam T.T."/>
            <person name="Chang Q.C."/>
            <person name="Ding S.J."/>
            <person name="Wang X.J."/>
            <person name="Zhu J.G."/>
            <person name="Ruan X.D."/>
            <person name="Zhao L."/>
            <person name="Wei J.T."/>
            <person name="Ye R.Z."/>
            <person name="Que T.C."/>
            <person name="Du C.H."/>
            <person name="Zhou Y.H."/>
            <person name="Cheng J.X."/>
            <person name="Dai P.F."/>
            <person name="Guo W.B."/>
            <person name="Han X.H."/>
            <person name="Huang E.J."/>
            <person name="Li L.F."/>
            <person name="Wei W."/>
            <person name="Gao Y.C."/>
            <person name="Liu J.Z."/>
            <person name="Shao H.Z."/>
            <person name="Wang X."/>
            <person name="Wang C.C."/>
            <person name="Yang T.C."/>
            <person name="Huo Q.B."/>
            <person name="Li W."/>
            <person name="Chen H.Y."/>
            <person name="Chen S.E."/>
            <person name="Zhou L.G."/>
            <person name="Ni X.B."/>
            <person name="Tian J.H."/>
            <person name="Sheng Y."/>
            <person name="Liu T."/>
            <person name="Pan Y.S."/>
            <person name="Xia L.Y."/>
            <person name="Li J."/>
            <person name="Zhao F."/>
            <person name="Cao W.C."/>
        </authorList>
    </citation>
    <scope>NUCLEOTIDE SEQUENCE</scope>
    <source>
        <strain evidence="8">Rsan-2018</strain>
    </source>
</reference>
<feature type="transmembrane region" description="Helical" evidence="6">
    <location>
        <begin position="86"/>
        <end position="109"/>
    </location>
</feature>
<organism evidence="8 9">
    <name type="scientific">Rhipicephalus sanguineus</name>
    <name type="common">Brown dog tick</name>
    <name type="synonym">Ixodes sanguineus</name>
    <dbReference type="NCBI Taxonomy" id="34632"/>
    <lineage>
        <taxon>Eukaryota</taxon>
        <taxon>Metazoa</taxon>
        <taxon>Ecdysozoa</taxon>
        <taxon>Arthropoda</taxon>
        <taxon>Chelicerata</taxon>
        <taxon>Arachnida</taxon>
        <taxon>Acari</taxon>
        <taxon>Parasitiformes</taxon>
        <taxon>Ixodida</taxon>
        <taxon>Ixodoidea</taxon>
        <taxon>Ixodidae</taxon>
        <taxon>Rhipicephalinae</taxon>
        <taxon>Rhipicephalus</taxon>
        <taxon>Rhipicephalus</taxon>
    </lineage>
</organism>
<feature type="domain" description="Major facilitator superfamily associated" evidence="7">
    <location>
        <begin position="24"/>
        <end position="446"/>
    </location>
</feature>
<evidence type="ECO:0000256" key="1">
    <source>
        <dbReference type="ARBA" id="ARBA00004141"/>
    </source>
</evidence>
<name>A0A9D4PLH4_RHISA</name>
<feature type="transmembrane region" description="Helical" evidence="6">
    <location>
        <begin position="320"/>
        <end position="345"/>
    </location>
</feature>
<keyword evidence="4 6" id="KW-1133">Transmembrane helix</keyword>
<dbReference type="GO" id="GO:0016020">
    <property type="term" value="C:membrane"/>
    <property type="evidence" value="ECO:0007669"/>
    <property type="project" value="UniProtKB-SubCell"/>
</dbReference>
<evidence type="ECO:0000256" key="5">
    <source>
        <dbReference type="ARBA" id="ARBA00023136"/>
    </source>
</evidence>
<protein>
    <recommendedName>
        <fullName evidence="7">Major facilitator superfamily associated domain-containing protein</fullName>
    </recommendedName>
</protein>
<dbReference type="InterPro" id="IPR051717">
    <property type="entry name" value="MFS_MFSD6"/>
</dbReference>
<dbReference type="Proteomes" id="UP000821837">
    <property type="component" value="Chromosome 6"/>
</dbReference>
<evidence type="ECO:0000313" key="8">
    <source>
        <dbReference type="EMBL" id="KAH7946809.1"/>
    </source>
</evidence>
<dbReference type="PANTHER" id="PTHR16172:SF30">
    <property type="entry name" value="SUGAR BABY, ISOFORM C"/>
    <property type="match status" value="1"/>
</dbReference>
<feature type="transmembrane region" description="Helical" evidence="6">
    <location>
        <begin position="51"/>
        <end position="74"/>
    </location>
</feature>
<feature type="transmembrane region" description="Helical" evidence="6">
    <location>
        <begin position="246"/>
        <end position="268"/>
    </location>
</feature>
<comment type="caution">
    <text evidence="8">The sequence shown here is derived from an EMBL/GenBank/DDBJ whole genome shotgun (WGS) entry which is preliminary data.</text>
</comment>
<feature type="transmembrane region" description="Helical" evidence="6">
    <location>
        <begin position="288"/>
        <end position="308"/>
    </location>
</feature>
<reference evidence="8" key="2">
    <citation type="submission" date="2021-09" db="EMBL/GenBank/DDBJ databases">
        <authorList>
            <person name="Jia N."/>
            <person name="Wang J."/>
            <person name="Shi W."/>
            <person name="Du L."/>
            <person name="Sun Y."/>
            <person name="Zhan W."/>
            <person name="Jiang J."/>
            <person name="Wang Q."/>
            <person name="Zhang B."/>
            <person name="Ji P."/>
            <person name="Sakyi L.B."/>
            <person name="Cui X."/>
            <person name="Yuan T."/>
            <person name="Jiang B."/>
            <person name="Yang W."/>
            <person name="Lam T.T.-Y."/>
            <person name="Chang Q."/>
            <person name="Ding S."/>
            <person name="Wang X."/>
            <person name="Zhu J."/>
            <person name="Ruan X."/>
            <person name="Zhao L."/>
            <person name="Wei J."/>
            <person name="Que T."/>
            <person name="Du C."/>
            <person name="Cheng J."/>
            <person name="Dai P."/>
            <person name="Han X."/>
            <person name="Huang E."/>
            <person name="Gao Y."/>
            <person name="Liu J."/>
            <person name="Shao H."/>
            <person name="Ye R."/>
            <person name="Li L."/>
            <person name="Wei W."/>
            <person name="Wang X."/>
            <person name="Wang C."/>
            <person name="Huo Q."/>
            <person name="Li W."/>
            <person name="Guo W."/>
            <person name="Chen H."/>
            <person name="Chen S."/>
            <person name="Zhou L."/>
            <person name="Zhou L."/>
            <person name="Ni X."/>
            <person name="Tian J."/>
            <person name="Zhou Y."/>
            <person name="Sheng Y."/>
            <person name="Liu T."/>
            <person name="Pan Y."/>
            <person name="Xia L."/>
            <person name="Li J."/>
            <person name="Zhao F."/>
            <person name="Cao W."/>
        </authorList>
    </citation>
    <scope>NUCLEOTIDE SEQUENCE</scope>
    <source>
        <strain evidence="8">Rsan-2018</strain>
        <tissue evidence="8">Larvae</tissue>
    </source>
</reference>
<sequence>MTPTQPATACSWLPACVNRKLLPFKLHYFLFSAGEAGVTPYIAVVGRRNGIGPATLAVIFAIMPLTAVVFKPVCGFIIDRTRNVTAVILVLQVLCTIFYGIAFFCPSAISDGATYQGHLSCPLGEFDVIGSSGSERCPSSQFRNNKSLANDFLVVPGDMKCSCDAALHHNANFWIYAVSAILGFALTATLTNVSDAAVSNALGTDIELFGRQRLFGALSYGMTSPLIGYLVDVASSETFTDYRPCFYVFASAMLLDMILILYVPRIRVAEVSVSFFKDIAQLLSSPEILLFTFFTFLAGSFMGFLNAFETWFLEDLGTTTYLIGLTKTIQCFGAEPVLLFLSAYILRKIGYFYSYSVAFVLFACKAIGYSFLQDVWGLLAMNIVGGAIFPMVYAAMAVFAKKKARPGTAASMVCILGANYDGLGSAAGSLVGGLCIDKLGGSLTFRYIGFSSVAAALLSALCYLLLRCTADHESGNHVPSLSMYTFHVTHTAFLLRRYYTGEA</sequence>
<evidence type="ECO:0000313" key="9">
    <source>
        <dbReference type="Proteomes" id="UP000821837"/>
    </source>
</evidence>
<dbReference type="InterPro" id="IPR024989">
    <property type="entry name" value="MFS_assoc_dom"/>
</dbReference>
<dbReference type="Gene3D" id="1.20.1250.20">
    <property type="entry name" value="MFS general substrate transporter like domains"/>
    <property type="match status" value="3"/>
</dbReference>
<keyword evidence="5 6" id="KW-0472">Membrane</keyword>
<keyword evidence="3 6" id="KW-0812">Transmembrane</keyword>
<evidence type="ECO:0000256" key="6">
    <source>
        <dbReference type="SAM" id="Phobius"/>
    </source>
</evidence>
<evidence type="ECO:0000256" key="2">
    <source>
        <dbReference type="ARBA" id="ARBA00005241"/>
    </source>
</evidence>
<evidence type="ECO:0000256" key="4">
    <source>
        <dbReference type="ARBA" id="ARBA00022989"/>
    </source>
</evidence>
<comment type="subcellular location">
    <subcellularLocation>
        <location evidence="1">Membrane</location>
        <topology evidence="1">Multi-pass membrane protein</topology>
    </subcellularLocation>
</comment>
<feature type="transmembrane region" description="Helical" evidence="6">
    <location>
        <begin position="28"/>
        <end position="45"/>
    </location>
</feature>
<dbReference type="AlphaFoldDB" id="A0A9D4PLH4"/>
<feature type="transmembrane region" description="Helical" evidence="6">
    <location>
        <begin position="173"/>
        <end position="193"/>
    </location>
</feature>
<dbReference type="InterPro" id="IPR036259">
    <property type="entry name" value="MFS_trans_sf"/>
</dbReference>
<accession>A0A9D4PLH4</accession>
<dbReference type="EMBL" id="JABSTV010001252">
    <property type="protein sequence ID" value="KAH7946809.1"/>
    <property type="molecule type" value="Genomic_DNA"/>
</dbReference>
<evidence type="ECO:0000256" key="3">
    <source>
        <dbReference type="ARBA" id="ARBA00022692"/>
    </source>
</evidence>
<comment type="similarity">
    <text evidence="2">Belongs to the major facilitator superfamily. MFSD6 family.</text>
</comment>
<feature type="transmembrane region" description="Helical" evidence="6">
    <location>
        <begin position="378"/>
        <end position="400"/>
    </location>
</feature>
<feature type="transmembrane region" description="Helical" evidence="6">
    <location>
        <begin position="352"/>
        <end position="372"/>
    </location>
</feature>
<feature type="transmembrane region" description="Helical" evidence="6">
    <location>
        <begin position="214"/>
        <end position="234"/>
    </location>
</feature>
<dbReference type="VEuPathDB" id="VectorBase:RSAN_052701"/>
<gene>
    <name evidence="8" type="ORF">HPB52_004431</name>
</gene>
<keyword evidence="9" id="KW-1185">Reference proteome</keyword>
<dbReference type="PANTHER" id="PTHR16172">
    <property type="entry name" value="MAJOR FACILITATOR SUPERFAMILY DOMAIN-CONTAINING PROTEIN 6-LIKE"/>
    <property type="match status" value="1"/>
</dbReference>
<dbReference type="SUPFAM" id="SSF103473">
    <property type="entry name" value="MFS general substrate transporter"/>
    <property type="match status" value="1"/>
</dbReference>
<evidence type="ECO:0000259" key="7">
    <source>
        <dbReference type="Pfam" id="PF12832"/>
    </source>
</evidence>